<evidence type="ECO:0000256" key="1">
    <source>
        <dbReference type="ARBA" id="ARBA00006739"/>
    </source>
</evidence>
<dbReference type="Pfam" id="PF00535">
    <property type="entry name" value="Glycos_transf_2"/>
    <property type="match status" value="1"/>
</dbReference>
<dbReference type="SUPFAM" id="SSF53448">
    <property type="entry name" value="Nucleotide-diphospho-sugar transferases"/>
    <property type="match status" value="1"/>
</dbReference>
<comment type="similarity">
    <text evidence="1">Belongs to the glycosyltransferase 2 family.</text>
</comment>
<evidence type="ECO:0000313" key="6">
    <source>
        <dbReference type="Proteomes" id="UP000438699"/>
    </source>
</evidence>
<accession>A0A6N6MYU0</accession>
<evidence type="ECO:0000256" key="3">
    <source>
        <dbReference type="ARBA" id="ARBA00022679"/>
    </source>
</evidence>
<dbReference type="GO" id="GO:0016757">
    <property type="term" value="F:glycosyltransferase activity"/>
    <property type="evidence" value="ECO:0007669"/>
    <property type="project" value="UniProtKB-KW"/>
</dbReference>
<keyword evidence="3 5" id="KW-0808">Transferase</keyword>
<dbReference type="InterPro" id="IPR001173">
    <property type="entry name" value="Glyco_trans_2-like"/>
</dbReference>
<sequence>MTMENPMTDGVLRSCWATLPEPVRRKLLLGCAGRMHLLEIGGLCLQAHDPALDAMACGLLQNAVAANPLDGNMAHQLLSGDRACAVLPPATLDVLRAVADNWRVPKNTGYYERLRSRRDFDKIRTFVEREAQKQPDNLYWREQALINGVVSASMDWTADMLAPVLADTGELDGLEPVRAALGTMFDRMHGRCASAQSLARRTGDAFGPAQGMMTAGLCLLDAGEREQAASLFLEALAHQPWNTSLILRTYDLVFGVGQERAPLDGDAVILLYSWNKDVELDATLRHLYSSDLGSARLVVLDNGSTDRTAEVLESWQLRFKPERMGIVTLPVNIGAPAARNWLMHLPEVQESDFVVYLDDDVELPRDWLTTLGAAVKRYPDAGVWGCKVVDHAQPLLMQHADGQLTLPDATGATTASLAPNPVKLSDLHVQSTDTGLFDYMRPCASVTGCCHLFRTERLLKTGDFSIHLSPSQYDDFEHDLRLCEAGMFPVYTGHLRVLHKKRSGAASRVSGPEEGNALGNRYKMQAMHARSDLHKAEQAGLALLEEDLQAKMRALDERIRA</sequence>
<dbReference type="PANTHER" id="PTHR43179">
    <property type="entry name" value="RHAMNOSYLTRANSFERASE WBBL"/>
    <property type="match status" value="1"/>
</dbReference>
<name>A0A6N6MYU0_9BACT</name>
<organism evidence="5 6">
    <name type="scientific">Pseudodesulfovibrio senegalensis</name>
    <dbReference type="NCBI Taxonomy" id="1721087"/>
    <lineage>
        <taxon>Bacteria</taxon>
        <taxon>Pseudomonadati</taxon>
        <taxon>Thermodesulfobacteriota</taxon>
        <taxon>Desulfovibrionia</taxon>
        <taxon>Desulfovibrionales</taxon>
        <taxon>Desulfovibrionaceae</taxon>
    </lineage>
</organism>
<gene>
    <name evidence="5" type="ORF">F8A88_15035</name>
</gene>
<dbReference type="InterPro" id="IPR029044">
    <property type="entry name" value="Nucleotide-diphossugar_trans"/>
</dbReference>
<dbReference type="EMBL" id="WAIE01000009">
    <property type="protein sequence ID" value="KAB1439045.1"/>
    <property type="molecule type" value="Genomic_DNA"/>
</dbReference>
<evidence type="ECO:0000259" key="4">
    <source>
        <dbReference type="Pfam" id="PF00535"/>
    </source>
</evidence>
<reference evidence="5 6" key="1">
    <citation type="journal article" date="2017" name="Int. J. Syst. Evol. Microbiol.">
        <title>Desulfovibrio senegalensis sp. nov., a mesophilic sulfate reducer isolated from marine sediment.</title>
        <authorList>
            <person name="Thioye A."/>
            <person name="Gam Z.B.A."/>
            <person name="Mbengue M."/>
            <person name="Cayol J.L."/>
            <person name="Joseph-Bartoli M."/>
            <person name="Toure-Kane C."/>
            <person name="Labat M."/>
        </authorList>
    </citation>
    <scope>NUCLEOTIDE SEQUENCE [LARGE SCALE GENOMIC DNA]</scope>
    <source>
        <strain evidence="5 6">DSM 101509</strain>
    </source>
</reference>
<protein>
    <submittedName>
        <fullName evidence="5">Glycosyltransferase family 2 protein</fullName>
    </submittedName>
</protein>
<dbReference type="AlphaFoldDB" id="A0A6N6MYU0"/>
<evidence type="ECO:0000313" key="5">
    <source>
        <dbReference type="EMBL" id="KAB1439045.1"/>
    </source>
</evidence>
<dbReference type="CDD" id="cd00761">
    <property type="entry name" value="Glyco_tranf_GTA_type"/>
    <property type="match status" value="1"/>
</dbReference>
<dbReference type="PANTHER" id="PTHR43179:SF12">
    <property type="entry name" value="GALACTOFURANOSYLTRANSFERASE GLFT2"/>
    <property type="match status" value="1"/>
</dbReference>
<dbReference type="Proteomes" id="UP000438699">
    <property type="component" value="Unassembled WGS sequence"/>
</dbReference>
<dbReference type="OrthoDB" id="5443808at2"/>
<keyword evidence="2" id="KW-0328">Glycosyltransferase</keyword>
<comment type="caution">
    <text evidence="5">The sequence shown here is derived from an EMBL/GenBank/DDBJ whole genome shotgun (WGS) entry which is preliminary data.</text>
</comment>
<evidence type="ECO:0000256" key="2">
    <source>
        <dbReference type="ARBA" id="ARBA00022676"/>
    </source>
</evidence>
<feature type="domain" description="Glycosyltransferase 2-like" evidence="4">
    <location>
        <begin position="275"/>
        <end position="400"/>
    </location>
</feature>
<proteinExistence type="inferred from homology"/>
<dbReference type="Gene3D" id="3.90.550.10">
    <property type="entry name" value="Spore Coat Polysaccharide Biosynthesis Protein SpsA, Chain A"/>
    <property type="match status" value="1"/>
</dbReference>
<keyword evidence="6" id="KW-1185">Reference proteome</keyword>